<keyword evidence="4" id="KW-0813">Transport</keyword>
<dbReference type="PANTHER" id="PTHR12483:SF115">
    <property type="entry name" value="COPPER TRANSPORT PROTEIN"/>
    <property type="match status" value="1"/>
</dbReference>
<dbReference type="GeneID" id="28856828"/>
<gene>
    <name evidence="5" type="ORF">VFPPC_15081</name>
</gene>
<evidence type="ECO:0000313" key="5">
    <source>
        <dbReference type="EMBL" id="OAQ72213.1"/>
    </source>
</evidence>
<keyword evidence="4" id="KW-0186">Copper</keyword>
<dbReference type="Pfam" id="PF04145">
    <property type="entry name" value="Ctr"/>
    <property type="match status" value="1"/>
</dbReference>
<dbReference type="InterPro" id="IPR007274">
    <property type="entry name" value="Cop_transporter"/>
</dbReference>
<keyword evidence="3 4" id="KW-0472">Membrane</keyword>
<evidence type="ECO:0000256" key="4">
    <source>
        <dbReference type="RuleBase" id="RU367022"/>
    </source>
</evidence>
<protein>
    <recommendedName>
        <fullName evidence="4">Copper transport protein</fullName>
    </recommendedName>
</protein>
<comment type="caution">
    <text evidence="5">The sequence shown here is derived from an EMBL/GenBank/DDBJ whole genome shotgun (WGS) entry which is preliminary data.</text>
</comment>
<keyword evidence="1 4" id="KW-0812">Transmembrane</keyword>
<dbReference type="Proteomes" id="UP000078397">
    <property type="component" value="Unassembled WGS sequence"/>
</dbReference>
<dbReference type="OrthoDB" id="161814at2759"/>
<dbReference type="GO" id="GO:0016020">
    <property type="term" value="C:membrane"/>
    <property type="evidence" value="ECO:0007669"/>
    <property type="project" value="UniProtKB-SubCell"/>
</dbReference>
<comment type="similarity">
    <text evidence="4">Belongs to the copper transporter (Ctr) (TC 1.A.56) family. SLC31A subfamily.</text>
</comment>
<feature type="transmembrane region" description="Helical" evidence="4">
    <location>
        <begin position="50"/>
        <end position="68"/>
    </location>
</feature>
<dbReference type="STRING" id="1380566.A0A179G4F6"/>
<keyword evidence="4" id="KW-0187">Copper transport</keyword>
<dbReference type="RefSeq" id="XP_018148296.1">
    <property type="nucleotide sequence ID" value="XM_018292834.1"/>
</dbReference>
<dbReference type="PANTHER" id="PTHR12483">
    <property type="entry name" value="SOLUTE CARRIER FAMILY 31 COPPER TRANSPORTERS"/>
    <property type="match status" value="1"/>
</dbReference>
<keyword evidence="4" id="KW-0406">Ion transport</keyword>
<evidence type="ECO:0000256" key="1">
    <source>
        <dbReference type="ARBA" id="ARBA00022692"/>
    </source>
</evidence>
<name>A0A179G4F6_METCM</name>
<evidence type="ECO:0000313" key="6">
    <source>
        <dbReference type="Proteomes" id="UP000078397"/>
    </source>
</evidence>
<evidence type="ECO:0000256" key="2">
    <source>
        <dbReference type="ARBA" id="ARBA00022989"/>
    </source>
</evidence>
<accession>A0A179G4F6</accession>
<feature type="transmembrane region" description="Helical" evidence="4">
    <location>
        <begin position="140"/>
        <end position="156"/>
    </location>
</feature>
<keyword evidence="2 4" id="KW-1133">Transmembrane helix</keyword>
<dbReference type="GO" id="GO:0005375">
    <property type="term" value="F:copper ion transmembrane transporter activity"/>
    <property type="evidence" value="ECO:0007669"/>
    <property type="project" value="UniProtKB-UniRule"/>
</dbReference>
<sequence>MNHAGMDHNHGDMDHGDGMKDMCSMSMLFTWDTNNLCIVFRQWHVRSTPGLIFSLLAVVLLAMGYEALRSLSRRYEASLDRRISALPRDEQVTETTPFLAPGSSHENISKRGHVIKAALYGVQNFYAFMLMLIFMTYNGWVMIAVSLGAFFGYLVFGHSTPATKDNACH</sequence>
<dbReference type="KEGG" id="pchm:VFPPC_15081"/>
<reference evidence="5 6" key="1">
    <citation type="journal article" date="2016" name="PLoS Pathog.">
        <title>Biosynthesis of antibiotic leucinostatins in bio-control fungus Purpureocillium lilacinum and their inhibition on phytophthora revealed by genome mining.</title>
        <authorList>
            <person name="Wang G."/>
            <person name="Liu Z."/>
            <person name="Lin R."/>
            <person name="Li E."/>
            <person name="Mao Z."/>
            <person name="Ling J."/>
            <person name="Yang Y."/>
            <person name="Yin W.B."/>
            <person name="Xie B."/>
        </authorList>
    </citation>
    <scope>NUCLEOTIDE SEQUENCE [LARGE SCALE GENOMIC DNA]</scope>
    <source>
        <strain evidence="5">170</strain>
    </source>
</reference>
<feature type="transmembrane region" description="Helical" evidence="4">
    <location>
        <begin position="117"/>
        <end position="134"/>
    </location>
</feature>
<keyword evidence="6" id="KW-1185">Reference proteome</keyword>
<organism evidence="5 6">
    <name type="scientific">Pochonia chlamydosporia 170</name>
    <dbReference type="NCBI Taxonomy" id="1380566"/>
    <lineage>
        <taxon>Eukaryota</taxon>
        <taxon>Fungi</taxon>
        <taxon>Dikarya</taxon>
        <taxon>Ascomycota</taxon>
        <taxon>Pezizomycotina</taxon>
        <taxon>Sordariomycetes</taxon>
        <taxon>Hypocreomycetidae</taxon>
        <taxon>Hypocreales</taxon>
        <taxon>Clavicipitaceae</taxon>
        <taxon>Pochonia</taxon>
    </lineage>
</organism>
<proteinExistence type="inferred from homology"/>
<dbReference type="EMBL" id="LSBJ02000001">
    <property type="protein sequence ID" value="OAQ72213.1"/>
    <property type="molecule type" value="Genomic_DNA"/>
</dbReference>
<dbReference type="AlphaFoldDB" id="A0A179G4F6"/>
<evidence type="ECO:0000256" key="3">
    <source>
        <dbReference type="ARBA" id="ARBA00023136"/>
    </source>
</evidence>
<comment type="subcellular location">
    <subcellularLocation>
        <location evidence="4">Membrane</location>
        <topology evidence="4">Multi-pass membrane protein</topology>
    </subcellularLocation>
</comment>